<evidence type="ECO:0008006" key="4">
    <source>
        <dbReference type="Google" id="ProtNLM"/>
    </source>
</evidence>
<reference evidence="2 3" key="1">
    <citation type="submission" date="2021-01" db="EMBL/GenBank/DDBJ databases">
        <title>Genomic Encyclopedia of Type Strains, Phase IV (KMG-IV): sequencing the most valuable type-strain genomes for metagenomic binning, comparative biology and taxonomic classification.</title>
        <authorList>
            <person name="Goeker M."/>
        </authorList>
    </citation>
    <scope>NUCLEOTIDE SEQUENCE [LARGE SCALE GENOMIC DNA]</scope>
    <source>
        <strain evidence="2 3">DSM 25890</strain>
    </source>
</reference>
<accession>A0ABS2NMB7</accession>
<protein>
    <recommendedName>
        <fullName evidence="4">DUF2007 domain-containing protein</fullName>
    </recommendedName>
</protein>
<evidence type="ECO:0000313" key="2">
    <source>
        <dbReference type="EMBL" id="MBM7614059.1"/>
    </source>
</evidence>
<keyword evidence="3" id="KW-1185">Reference proteome</keyword>
<proteinExistence type="predicted"/>
<name>A0ABS2NMB7_9FIRM</name>
<dbReference type="RefSeq" id="WP_204400330.1">
    <property type="nucleotide sequence ID" value="NZ_JAFBEE010000002.1"/>
</dbReference>
<organism evidence="2 3">
    <name type="scientific">Alkaliphilus hydrothermalis</name>
    <dbReference type="NCBI Taxonomy" id="1482730"/>
    <lineage>
        <taxon>Bacteria</taxon>
        <taxon>Bacillati</taxon>
        <taxon>Bacillota</taxon>
        <taxon>Clostridia</taxon>
        <taxon>Peptostreptococcales</taxon>
        <taxon>Natronincolaceae</taxon>
        <taxon>Alkaliphilus</taxon>
    </lineage>
</organism>
<keyword evidence="1" id="KW-1133">Transmembrane helix</keyword>
<keyword evidence="1" id="KW-0812">Transmembrane</keyword>
<gene>
    <name evidence="2" type="ORF">JOC73_000568</name>
</gene>
<feature type="transmembrane region" description="Helical" evidence="1">
    <location>
        <begin position="149"/>
        <end position="171"/>
    </location>
</feature>
<dbReference type="EMBL" id="JAFBEE010000002">
    <property type="protein sequence ID" value="MBM7614059.1"/>
    <property type="molecule type" value="Genomic_DNA"/>
</dbReference>
<evidence type="ECO:0000313" key="3">
    <source>
        <dbReference type="Proteomes" id="UP001314796"/>
    </source>
</evidence>
<comment type="caution">
    <text evidence="2">The sequence shown here is derived from an EMBL/GenBank/DDBJ whole genome shotgun (WGS) entry which is preliminary data.</text>
</comment>
<evidence type="ECO:0000256" key="1">
    <source>
        <dbReference type="SAM" id="Phobius"/>
    </source>
</evidence>
<dbReference type="Proteomes" id="UP001314796">
    <property type="component" value="Unassembled WGS sequence"/>
</dbReference>
<keyword evidence="1" id="KW-0472">Membrane</keyword>
<sequence>MPWCPKCKSEYREGFSKCNNCDLDLVEALEGDKRENINGEKDYSGEALLITVGDDNIASIIEAKLKHFNIPVLKRYKESGGYMNIYMGNTAFGIDLYVPAAALEEALGLIEDDVQLLEEHFDEPIEVEYDEDDAEFVALFEKKKRTRGLFILLLLTPGILWILVSIILRLVR</sequence>